<keyword evidence="3 6" id="KW-0812">Transmembrane</keyword>
<dbReference type="EMBL" id="JANQAO010000003">
    <property type="protein sequence ID" value="MDM5147805.1"/>
    <property type="molecule type" value="Genomic_DNA"/>
</dbReference>
<evidence type="ECO:0000256" key="4">
    <source>
        <dbReference type="ARBA" id="ARBA00022989"/>
    </source>
</evidence>
<feature type="transmembrane region" description="Helical" evidence="6">
    <location>
        <begin position="56"/>
        <end position="79"/>
    </location>
</feature>
<name>A0ABT7QMJ4_9GAMM</name>
<dbReference type="Pfam" id="PF04138">
    <property type="entry name" value="GtrA_DPMS_TM"/>
    <property type="match status" value="1"/>
</dbReference>
<evidence type="ECO:0000256" key="3">
    <source>
        <dbReference type="ARBA" id="ARBA00022692"/>
    </source>
</evidence>
<sequence>MGGVNTLFSYLVYLIALLAASPKAAYTISFIAGVLTSYLLHLKITFRTTHSRQKIILYPLIYIAQYFIGLLILTISITAGFAKELAPIFVIIVNVPLSFFVGRFVLRLS</sequence>
<keyword evidence="5 6" id="KW-0472">Membrane</keyword>
<evidence type="ECO:0000256" key="5">
    <source>
        <dbReference type="ARBA" id="ARBA00023136"/>
    </source>
</evidence>
<proteinExistence type="inferred from homology"/>
<evidence type="ECO:0000256" key="2">
    <source>
        <dbReference type="ARBA" id="ARBA00009399"/>
    </source>
</evidence>
<keyword evidence="4 6" id="KW-1133">Transmembrane helix</keyword>
<evidence type="ECO:0000259" key="7">
    <source>
        <dbReference type="Pfam" id="PF04138"/>
    </source>
</evidence>
<dbReference type="InterPro" id="IPR007267">
    <property type="entry name" value="GtrA_DPMS_TM"/>
</dbReference>
<keyword evidence="9" id="KW-1185">Reference proteome</keyword>
<dbReference type="PANTHER" id="PTHR38459">
    <property type="entry name" value="PROPHAGE BACTOPRENOL-LINKED GLUCOSE TRANSLOCASE HOMOLOG"/>
    <property type="match status" value="1"/>
</dbReference>
<reference evidence="8" key="1">
    <citation type="submission" date="2022-08" db="EMBL/GenBank/DDBJ databases">
        <authorList>
            <person name="Dzunkova M."/>
            <person name="La Clair J."/>
            <person name="Tyml T."/>
            <person name="Doud D."/>
            <person name="Schulz F."/>
            <person name="Piquer S."/>
            <person name="Porcel Sanchis D."/>
            <person name="Osborn A."/>
            <person name="Robinson D."/>
            <person name="Louie K.B."/>
            <person name="Bowen B.P."/>
            <person name="Bowers R."/>
            <person name="Lee J."/>
            <person name="Arnau Llombart V."/>
            <person name="Diaz Villanueva W."/>
            <person name="Gosliner T."/>
            <person name="Northen T."/>
            <person name="Cheng J.-F."/>
            <person name="Burkart M.D."/>
            <person name="Woyke T."/>
        </authorList>
    </citation>
    <scope>NUCLEOTIDE SEQUENCE</scope>
    <source>
        <strain evidence="8">Df01</strain>
    </source>
</reference>
<evidence type="ECO:0000313" key="8">
    <source>
        <dbReference type="EMBL" id="MDM5147805.1"/>
    </source>
</evidence>
<evidence type="ECO:0000256" key="1">
    <source>
        <dbReference type="ARBA" id="ARBA00004141"/>
    </source>
</evidence>
<evidence type="ECO:0000313" key="9">
    <source>
        <dbReference type="Proteomes" id="UP001168167"/>
    </source>
</evidence>
<dbReference type="PANTHER" id="PTHR38459:SF1">
    <property type="entry name" value="PROPHAGE BACTOPRENOL-LINKED GLUCOSE TRANSLOCASE HOMOLOG"/>
    <property type="match status" value="1"/>
</dbReference>
<dbReference type="Proteomes" id="UP001168167">
    <property type="component" value="Unassembled WGS sequence"/>
</dbReference>
<feature type="transmembrane region" description="Helical" evidence="6">
    <location>
        <begin position="12"/>
        <end position="35"/>
    </location>
</feature>
<gene>
    <name evidence="8" type="ORF">NQX30_05415</name>
</gene>
<evidence type="ECO:0000256" key="6">
    <source>
        <dbReference type="SAM" id="Phobius"/>
    </source>
</evidence>
<comment type="subcellular location">
    <subcellularLocation>
        <location evidence="1">Membrane</location>
        <topology evidence="1">Multi-pass membrane protein</topology>
    </subcellularLocation>
</comment>
<feature type="domain" description="GtrA/DPMS transmembrane" evidence="7">
    <location>
        <begin position="1"/>
        <end position="105"/>
    </location>
</feature>
<organism evidence="8 9">
    <name type="scientific">Candidatus Doriopsillibacter californiensis</name>
    <dbReference type="NCBI Taxonomy" id="2970740"/>
    <lineage>
        <taxon>Bacteria</taxon>
        <taxon>Pseudomonadati</taxon>
        <taxon>Pseudomonadota</taxon>
        <taxon>Gammaproteobacteria</taxon>
        <taxon>Candidatus Tethybacterales</taxon>
        <taxon>Candidatus Persebacteraceae</taxon>
        <taxon>Candidatus Doriopsillibacter</taxon>
    </lineage>
</organism>
<comment type="similarity">
    <text evidence="2">Belongs to the GtrA family.</text>
</comment>
<reference evidence="8" key="2">
    <citation type="journal article" date="2023" name="Microbiome">
        <title>Synthase-selected sorting approach identifies a beta-lactone synthase in a nudibranch symbiotic bacterium.</title>
        <authorList>
            <person name="Dzunkova M."/>
            <person name="La Clair J.J."/>
            <person name="Tyml T."/>
            <person name="Doud D."/>
            <person name="Schulz F."/>
            <person name="Piquer-Esteban S."/>
            <person name="Porcel Sanchis D."/>
            <person name="Osborn A."/>
            <person name="Robinson D."/>
            <person name="Louie K.B."/>
            <person name="Bowen B.P."/>
            <person name="Bowers R.M."/>
            <person name="Lee J."/>
            <person name="Arnau V."/>
            <person name="Diaz-Villanueva W."/>
            <person name="Stepanauskas R."/>
            <person name="Gosliner T."/>
            <person name="Date S.V."/>
            <person name="Northen T.R."/>
            <person name="Cheng J.F."/>
            <person name="Burkart M.D."/>
            <person name="Woyke T."/>
        </authorList>
    </citation>
    <scope>NUCLEOTIDE SEQUENCE</scope>
    <source>
        <strain evidence="8">Df01</strain>
    </source>
</reference>
<accession>A0ABT7QMJ4</accession>
<protein>
    <submittedName>
        <fullName evidence="8">GtrA family protein</fullName>
    </submittedName>
</protein>
<feature type="transmembrane region" description="Helical" evidence="6">
    <location>
        <begin position="85"/>
        <end position="106"/>
    </location>
</feature>
<comment type="caution">
    <text evidence="8">The sequence shown here is derived from an EMBL/GenBank/DDBJ whole genome shotgun (WGS) entry which is preliminary data.</text>
</comment>
<dbReference type="InterPro" id="IPR051401">
    <property type="entry name" value="GtrA_CellWall_Glycosyl"/>
</dbReference>